<dbReference type="SUPFAM" id="SSF55874">
    <property type="entry name" value="ATPase domain of HSP90 chaperone/DNA topoisomerase II/histidine kinase"/>
    <property type="match status" value="1"/>
</dbReference>
<evidence type="ECO:0000256" key="5">
    <source>
        <dbReference type="ARBA" id="ARBA00022777"/>
    </source>
</evidence>
<dbReference type="EC" id="2.7.13.3" evidence="2"/>
<dbReference type="Pfam" id="PF13426">
    <property type="entry name" value="PAS_9"/>
    <property type="match status" value="1"/>
</dbReference>
<evidence type="ECO:0000313" key="10">
    <source>
        <dbReference type="EMBL" id="GAA0300555.1"/>
    </source>
</evidence>
<keyword evidence="4" id="KW-0547">Nucleotide-binding</keyword>
<dbReference type="InterPro" id="IPR005467">
    <property type="entry name" value="His_kinase_dom"/>
</dbReference>
<evidence type="ECO:0000256" key="3">
    <source>
        <dbReference type="ARBA" id="ARBA00022679"/>
    </source>
</evidence>
<dbReference type="Gene3D" id="3.30.450.20">
    <property type="entry name" value="PAS domain"/>
    <property type="match status" value="1"/>
</dbReference>
<keyword evidence="5" id="KW-0418">Kinase</keyword>
<dbReference type="CDD" id="cd00075">
    <property type="entry name" value="HATPase"/>
    <property type="match status" value="1"/>
</dbReference>
<dbReference type="CDD" id="cd00130">
    <property type="entry name" value="PAS"/>
    <property type="match status" value="1"/>
</dbReference>
<dbReference type="InterPro" id="IPR050980">
    <property type="entry name" value="2C_sensor_his_kinase"/>
</dbReference>
<gene>
    <name evidence="10" type="ORF">GCM10009066_13380</name>
</gene>
<dbReference type="RefSeq" id="WP_211311326.1">
    <property type="nucleotide sequence ID" value="NZ_BAAABL010000042.1"/>
</dbReference>
<keyword evidence="11" id="KW-1185">Reference proteome</keyword>
<dbReference type="PROSITE" id="PS50109">
    <property type="entry name" value="HIS_KIN"/>
    <property type="match status" value="1"/>
</dbReference>
<dbReference type="AlphaFoldDB" id="A0AAV3S690"/>
<dbReference type="Proteomes" id="UP001500837">
    <property type="component" value="Unassembled WGS sequence"/>
</dbReference>
<name>A0AAV3S690_9EURY</name>
<keyword evidence="6" id="KW-0067">ATP-binding</keyword>
<dbReference type="PANTHER" id="PTHR44936">
    <property type="entry name" value="SENSOR PROTEIN CREC"/>
    <property type="match status" value="1"/>
</dbReference>
<protein>
    <recommendedName>
        <fullName evidence="2">histidine kinase</fullName>
        <ecNumber evidence="2">2.7.13.3</ecNumber>
    </recommendedName>
</protein>
<dbReference type="Gene3D" id="3.30.565.10">
    <property type="entry name" value="Histidine kinase-like ATPase, C-terminal domain"/>
    <property type="match status" value="1"/>
</dbReference>
<organism evidence="10 11">
    <name type="scientific">Halarchaeum salinum</name>
    <dbReference type="NCBI Taxonomy" id="489912"/>
    <lineage>
        <taxon>Archaea</taxon>
        <taxon>Methanobacteriati</taxon>
        <taxon>Methanobacteriota</taxon>
        <taxon>Stenosarchaea group</taxon>
        <taxon>Halobacteria</taxon>
        <taxon>Halobacteriales</taxon>
        <taxon>Halobacteriaceae</taxon>
    </lineage>
</organism>
<evidence type="ECO:0000256" key="7">
    <source>
        <dbReference type="SAM" id="Phobius"/>
    </source>
</evidence>
<dbReference type="GO" id="GO:0004673">
    <property type="term" value="F:protein histidine kinase activity"/>
    <property type="evidence" value="ECO:0007669"/>
    <property type="project" value="UniProtKB-EC"/>
</dbReference>
<evidence type="ECO:0000259" key="8">
    <source>
        <dbReference type="PROSITE" id="PS50109"/>
    </source>
</evidence>
<sequence length="621" mass="67458">MEPFRRAFGRLSPVVLGVVGLGSLAVPVYNVYTRVVRGGAPLLSTLVENAIPAVCALALIATAWWIVAGSWRRGEESTVVFWCLAAFVAAAALHVWLFGVQLVVDHRVRPYATAANAIIAASVLGLLVGVYDARRGRQHERVATERKNLSSLFENTTDCVVHIDFGERGPVAKAANDAFEDTFGYAEADVVGRVLTDLIVPETEGRTRIPDFERRVRNGESFETEVSRESVDGTREFLVRLIPLEADGEAYAVYTDITDRKRLHEEVADRNRVEYLHRVVSDLTDVDDTDAVGDVVMNAAAETLSHDVGCFVVDGEVVETRGDVDDVLAPDALDAAHTGGTATVTSHDGMAVLTIPVADRGAIQLGAPDGAFDDRDRDIAGLLGTHAGETLSRLDRQREIRAERERLEFVNRMLRHTLLNGMNVVRGRLNLLDDHVAGELDDHLDTASERVAEMISHVETMRSFTKGVVADGADRRPMPLGAVLKREVERVRDEYPDADVTVEGDLPNVDVAADDLLDEVIANVLTNAIQHNDTASPTVTVTTAVEEATACVAVHDDGPGIPDAEKTRVVEKGMQGLANPGDGFGLYFVNEVIERYGGDIDVRDNDPRGAVFELTFARADA</sequence>
<evidence type="ECO:0000256" key="4">
    <source>
        <dbReference type="ARBA" id="ARBA00022741"/>
    </source>
</evidence>
<dbReference type="InterPro" id="IPR000014">
    <property type="entry name" value="PAS"/>
</dbReference>
<evidence type="ECO:0000256" key="1">
    <source>
        <dbReference type="ARBA" id="ARBA00000085"/>
    </source>
</evidence>
<dbReference type="PANTHER" id="PTHR44936:SF10">
    <property type="entry name" value="SENSOR PROTEIN RSTB"/>
    <property type="match status" value="1"/>
</dbReference>
<evidence type="ECO:0000259" key="9">
    <source>
        <dbReference type="PROSITE" id="PS50112"/>
    </source>
</evidence>
<keyword evidence="3" id="KW-0808">Transferase</keyword>
<proteinExistence type="predicted"/>
<dbReference type="InterPro" id="IPR036890">
    <property type="entry name" value="HATPase_C_sf"/>
</dbReference>
<dbReference type="NCBIfam" id="TIGR00229">
    <property type="entry name" value="sensory_box"/>
    <property type="match status" value="1"/>
</dbReference>
<dbReference type="SUPFAM" id="SSF55785">
    <property type="entry name" value="PYP-like sensor domain (PAS domain)"/>
    <property type="match status" value="1"/>
</dbReference>
<dbReference type="Pfam" id="PF02518">
    <property type="entry name" value="HATPase_c"/>
    <property type="match status" value="1"/>
</dbReference>
<dbReference type="InterPro" id="IPR003594">
    <property type="entry name" value="HATPase_dom"/>
</dbReference>
<feature type="domain" description="Histidine kinase" evidence="8">
    <location>
        <begin position="413"/>
        <end position="620"/>
    </location>
</feature>
<dbReference type="InterPro" id="IPR004358">
    <property type="entry name" value="Sig_transdc_His_kin-like_C"/>
</dbReference>
<evidence type="ECO:0000256" key="2">
    <source>
        <dbReference type="ARBA" id="ARBA00012438"/>
    </source>
</evidence>
<dbReference type="InterPro" id="IPR035965">
    <property type="entry name" value="PAS-like_dom_sf"/>
</dbReference>
<evidence type="ECO:0000313" key="11">
    <source>
        <dbReference type="Proteomes" id="UP001500837"/>
    </source>
</evidence>
<dbReference type="PROSITE" id="PS50112">
    <property type="entry name" value="PAS"/>
    <property type="match status" value="1"/>
</dbReference>
<accession>A0AAV3S690</accession>
<feature type="transmembrane region" description="Helical" evidence="7">
    <location>
        <begin position="79"/>
        <end position="99"/>
    </location>
</feature>
<comment type="catalytic activity">
    <reaction evidence="1">
        <text>ATP + protein L-histidine = ADP + protein N-phospho-L-histidine.</text>
        <dbReference type="EC" id="2.7.13.3"/>
    </reaction>
</comment>
<keyword evidence="7" id="KW-0812">Transmembrane</keyword>
<dbReference type="EMBL" id="BAAABL010000042">
    <property type="protein sequence ID" value="GAA0300555.1"/>
    <property type="molecule type" value="Genomic_DNA"/>
</dbReference>
<dbReference type="SMART" id="SM00387">
    <property type="entry name" value="HATPase_c"/>
    <property type="match status" value="1"/>
</dbReference>
<dbReference type="GO" id="GO:0005524">
    <property type="term" value="F:ATP binding"/>
    <property type="evidence" value="ECO:0007669"/>
    <property type="project" value="UniProtKB-KW"/>
</dbReference>
<dbReference type="PRINTS" id="PR00344">
    <property type="entry name" value="BCTRLSENSOR"/>
</dbReference>
<feature type="transmembrane region" description="Helical" evidence="7">
    <location>
        <begin position="7"/>
        <end position="29"/>
    </location>
</feature>
<keyword evidence="7" id="KW-0472">Membrane</keyword>
<comment type="caution">
    <text evidence="10">The sequence shown here is derived from an EMBL/GenBank/DDBJ whole genome shotgun (WGS) entry which is preliminary data.</text>
</comment>
<feature type="transmembrane region" description="Helical" evidence="7">
    <location>
        <begin position="49"/>
        <end position="67"/>
    </location>
</feature>
<feature type="transmembrane region" description="Helical" evidence="7">
    <location>
        <begin position="111"/>
        <end position="131"/>
    </location>
</feature>
<reference evidence="10 11" key="1">
    <citation type="journal article" date="2019" name="Int. J. Syst. Evol. Microbiol.">
        <title>The Global Catalogue of Microorganisms (GCM) 10K type strain sequencing project: providing services to taxonomists for standard genome sequencing and annotation.</title>
        <authorList>
            <consortium name="The Broad Institute Genomics Platform"/>
            <consortium name="The Broad Institute Genome Sequencing Center for Infectious Disease"/>
            <person name="Wu L."/>
            <person name="Ma J."/>
        </authorList>
    </citation>
    <scope>NUCLEOTIDE SEQUENCE [LARGE SCALE GENOMIC DNA]</scope>
    <source>
        <strain evidence="10 11">JCM 16330</strain>
    </source>
</reference>
<keyword evidence="7" id="KW-1133">Transmembrane helix</keyword>
<evidence type="ECO:0000256" key="6">
    <source>
        <dbReference type="ARBA" id="ARBA00022840"/>
    </source>
</evidence>
<feature type="domain" description="PAS" evidence="9">
    <location>
        <begin position="145"/>
        <end position="219"/>
    </location>
</feature>